<dbReference type="Proteomes" id="UP000050301">
    <property type="component" value="Unassembled WGS sequence"/>
</dbReference>
<gene>
    <name evidence="2" type="ORF">AOG55_07635</name>
</gene>
<evidence type="ECO:0000313" key="3">
    <source>
        <dbReference type="Proteomes" id="UP000050301"/>
    </source>
</evidence>
<dbReference type="SUPFAM" id="SSF52540">
    <property type="entry name" value="P-loop containing nucleoside triphosphate hydrolases"/>
    <property type="match status" value="1"/>
</dbReference>
<evidence type="ECO:0000259" key="1">
    <source>
        <dbReference type="Pfam" id="PF13614"/>
    </source>
</evidence>
<protein>
    <submittedName>
        <fullName evidence="2">Sporulation initiation inhibitor Soj</fullName>
    </submittedName>
</protein>
<feature type="domain" description="AAA" evidence="1">
    <location>
        <begin position="2"/>
        <end position="172"/>
    </location>
</feature>
<organism evidence="2 3">
    <name type="scientific">Acidiplasma cupricumulans</name>
    <dbReference type="NCBI Taxonomy" id="312540"/>
    <lineage>
        <taxon>Archaea</taxon>
        <taxon>Methanobacteriati</taxon>
        <taxon>Thermoplasmatota</taxon>
        <taxon>Thermoplasmata</taxon>
        <taxon>Thermoplasmatales</taxon>
        <taxon>Ferroplasmaceae</taxon>
        <taxon>Acidiplasma</taxon>
    </lineage>
</organism>
<proteinExistence type="predicted"/>
<dbReference type="PANTHER" id="PTHR13696">
    <property type="entry name" value="P-LOOP CONTAINING NUCLEOSIDE TRIPHOSPHATE HYDROLASE"/>
    <property type="match status" value="1"/>
</dbReference>
<dbReference type="PIRSF" id="PIRSF009320">
    <property type="entry name" value="Nuc_binding_HP_1000"/>
    <property type="match status" value="1"/>
</dbReference>
<dbReference type="InterPro" id="IPR027417">
    <property type="entry name" value="P-loop_NTPase"/>
</dbReference>
<sequence length="251" mass="27862">MIISIANQKGGCGKTTTAVNLGSVLARKHKVLLIDIDPQGNLTTSFGVNKGELNRTMYDVMLDGGLEKAILRKDSIDIVPSIIDLAGAEVQLSGRMGREYILANELRKLSRRYDFIIIDTPPSLGVFTINALVASDYVLIPVQAEFFALEGLTQLLSVVDLVNTRLGRTLKILGMVVTMFNSRTKSSNEVLEDVRKHYSKHLFRTIIPRNVTVTDSTMTGEPVVTYRKDASASKSYVEFAKEVENRLRVKR</sequence>
<dbReference type="AlphaFoldDB" id="A0A0Q0VNQ5"/>
<keyword evidence="3" id="KW-1185">Reference proteome</keyword>
<evidence type="ECO:0000313" key="2">
    <source>
        <dbReference type="EMBL" id="KQB35159.1"/>
    </source>
</evidence>
<dbReference type="RefSeq" id="WP_055040994.1">
    <property type="nucleotide sequence ID" value="NZ_LKBH01000181.1"/>
</dbReference>
<dbReference type="InParanoid" id="A0A0Q0VNQ5"/>
<dbReference type="Gene3D" id="3.40.50.300">
    <property type="entry name" value="P-loop containing nucleotide triphosphate hydrolases"/>
    <property type="match status" value="1"/>
</dbReference>
<dbReference type="PANTHER" id="PTHR13696:SF52">
    <property type="entry name" value="PARA FAMILY PROTEIN CT_582"/>
    <property type="match status" value="1"/>
</dbReference>
<accession>A0A0Q0VNQ5</accession>
<name>A0A0Q0VNQ5_9ARCH</name>
<dbReference type="CDD" id="cd02042">
    <property type="entry name" value="ParAB_family"/>
    <property type="match status" value="1"/>
</dbReference>
<dbReference type="InterPro" id="IPR025669">
    <property type="entry name" value="AAA_dom"/>
</dbReference>
<comment type="caution">
    <text evidence="2">The sequence shown here is derived from an EMBL/GenBank/DDBJ whole genome shotgun (WGS) entry which is preliminary data.</text>
</comment>
<dbReference type="FunFam" id="3.40.50.300:FF:000285">
    <property type="entry name" value="Sporulation initiation inhibitor Soj"/>
    <property type="match status" value="1"/>
</dbReference>
<dbReference type="EMBL" id="LKBH01000181">
    <property type="protein sequence ID" value="KQB35159.1"/>
    <property type="molecule type" value="Genomic_DNA"/>
</dbReference>
<reference evidence="2 3" key="1">
    <citation type="submission" date="2015-09" db="EMBL/GenBank/DDBJ databases">
        <title>Heavy metals and arsenic resistance mechanisms in polyextremophilic archaea of the family Ferroplasmaceae.</title>
        <authorList>
            <person name="Bulaev A.G."/>
            <person name="Kanygina A.V."/>
        </authorList>
    </citation>
    <scope>NUCLEOTIDE SEQUENCE [LARGE SCALE GENOMIC DNA]</scope>
    <source>
        <strain evidence="2 3">BH2</strain>
    </source>
</reference>
<dbReference type="Pfam" id="PF13614">
    <property type="entry name" value="AAA_31"/>
    <property type="match status" value="1"/>
</dbReference>
<dbReference type="InterPro" id="IPR050678">
    <property type="entry name" value="DNA_Partitioning_ATPase"/>
</dbReference>